<feature type="chain" id="PRO_5045500183" description="GerMN domain-containing protein" evidence="2">
    <location>
        <begin position="20"/>
        <end position="183"/>
    </location>
</feature>
<evidence type="ECO:0000256" key="1">
    <source>
        <dbReference type="SAM" id="MobiDB-lite"/>
    </source>
</evidence>
<organism evidence="3 4">
    <name type="scientific">Planosporangium thailandense</name>
    <dbReference type="NCBI Taxonomy" id="765197"/>
    <lineage>
        <taxon>Bacteria</taxon>
        <taxon>Bacillati</taxon>
        <taxon>Actinomycetota</taxon>
        <taxon>Actinomycetes</taxon>
        <taxon>Micromonosporales</taxon>
        <taxon>Micromonosporaceae</taxon>
        <taxon>Planosporangium</taxon>
    </lineage>
</organism>
<proteinExistence type="predicted"/>
<keyword evidence="4" id="KW-1185">Reference proteome</keyword>
<dbReference type="PROSITE" id="PS51257">
    <property type="entry name" value="PROKAR_LIPOPROTEIN"/>
    <property type="match status" value="1"/>
</dbReference>
<reference evidence="3 4" key="1">
    <citation type="submission" date="2020-03" db="EMBL/GenBank/DDBJ databases">
        <title>WGS of the type strain of Planosporangium spp.</title>
        <authorList>
            <person name="Thawai C."/>
        </authorList>
    </citation>
    <scope>NUCLEOTIDE SEQUENCE [LARGE SCALE GENOMIC DNA]</scope>
    <source>
        <strain evidence="3 4">TBRC 5610</strain>
    </source>
</reference>
<evidence type="ECO:0000256" key="2">
    <source>
        <dbReference type="SAM" id="SignalP"/>
    </source>
</evidence>
<sequence>MTARRLVAVLLAAGCTAGAAGCGISPTGPISFAAAPRARLYAEQVYFVQDGRLHSVARSPATSPSVRDTPFPRAVVRVEGLDLLAAGPLPPEQDAGITTELPTGIRIFPAEQAGDELTLFLFGAEQPADPDQLSDLAVAQIACTATAARNVEAPVRRVTLRDKVSGHERGPVSCPVTVPERRG</sequence>
<dbReference type="EMBL" id="JAATVY010000015">
    <property type="protein sequence ID" value="NJC71979.1"/>
    <property type="molecule type" value="Genomic_DNA"/>
</dbReference>
<keyword evidence="2" id="KW-0732">Signal</keyword>
<feature type="signal peptide" evidence="2">
    <location>
        <begin position="1"/>
        <end position="19"/>
    </location>
</feature>
<comment type="caution">
    <text evidence="3">The sequence shown here is derived from an EMBL/GenBank/DDBJ whole genome shotgun (WGS) entry which is preliminary data.</text>
</comment>
<protein>
    <recommendedName>
        <fullName evidence="5">GerMN domain-containing protein</fullName>
    </recommendedName>
</protein>
<dbReference type="Proteomes" id="UP000722989">
    <property type="component" value="Unassembled WGS sequence"/>
</dbReference>
<accession>A0ABX0Y3K1</accession>
<feature type="region of interest" description="Disordered" evidence="1">
    <location>
        <begin position="164"/>
        <end position="183"/>
    </location>
</feature>
<dbReference type="RefSeq" id="WP_167926893.1">
    <property type="nucleotide sequence ID" value="NZ_JAATVY010000015.1"/>
</dbReference>
<name>A0ABX0Y3K1_9ACTN</name>
<evidence type="ECO:0008006" key="5">
    <source>
        <dbReference type="Google" id="ProtNLM"/>
    </source>
</evidence>
<evidence type="ECO:0000313" key="4">
    <source>
        <dbReference type="Proteomes" id="UP000722989"/>
    </source>
</evidence>
<gene>
    <name evidence="3" type="ORF">HC031_19980</name>
</gene>
<evidence type="ECO:0000313" key="3">
    <source>
        <dbReference type="EMBL" id="NJC71979.1"/>
    </source>
</evidence>